<feature type="domain" description="HNH nuclease" evidence="1">
    <location>
        <begin position="197"/>
        <end position="248"/>
    </location>
</feature>
<keyword evidence="2" id="KW-0540">Nuclease</keyword>
<evidence type="ECO:0000259" key="1">
    <source>
        <dbReference type="SMART" id="SM00507"/>
    </source>
</evidence>
<dbReference type="Gene3D" id="1.10.30.50">
    <property type="match status" value="1"/>
</dbReference>
<dbReference type="InterPro" id="IPR047693">
    <property type="entry name" value="RNA-guided_IscB-like"/>
</dbReference>
<protein>
    <submittedName>
        <fullName evidence="2">HNH endonuclease</fullName>
    </submittedName>
    <submittedName>
        <fullName evidence="3">Uncharacterized protein conserved in bacteria</fullName>
    </submittedName>
</protein>
<dbReference type="SMART" id="SM00507">
    <property type="entry name" value="HNHc"/>
    <property type="match status" value="1"/>
</dbReference>
<dbReference type="InterPro" id="IPR052892">
    <property type="entry name" value="NA-targeting_endonuclease"/>
</dbReference>
<dbReference type="NCBIfam" id="NF040563">
    <property type="entry name" value="guided_IscB"/>
    <property type="match status" value="1"/>
</dbReference>
<dbReference type="PANTHER" id="PTHR33877:SF2">
    <property type="entry name" value="OS07G0170200 PROTEIN"/>
    <property type="match status" value="1"/>
</dbReference>
<dbReference type="Pfam" id="PF14239">
    <property type="entry name" value="RRXRR"/>
    <property type="match status" value="1"/>
</dbReference>
<accession>A0A378XAK1</accession>
<dbReference type="EMBL" id="CP065725">
    <property type="protein sequence ID" value="QPT40280.1"/>
    <property type="molecule type" value="Genomic_DNA"/>
</dbReference>
<dbReference type="AlphaFoldDB" id="A0A378XAK1"/>
<organism evidence="3 4">
    <name type="scientific">Oligella ureolytica</name>
    <dbReference type="NCBI Taxonomy" id="90244"/>
    <lineage>
        <taxon>Bacteria</taxon>
        <taxon>Pseudomonadati</taxon>
        <taxon>Pseudomonadota</taxon>
        <taxon>Betaproteobacteria</taxon>
        <taxon>Burkholderiales</taxon>
        <taxon>Alcaligenaceae</taxon>
        <taxon>Oligella</taxon>
    </lineage>
</organism>
<evidence type="ECO:0000313" key="5">
    <source>
        <dbReference type="Proteomes" id="UP000594903"/>
    </source>
</evidence>
<dbReference type="InterPro" id="IPR003615">
    <property type="entry name" value="HNH_nuc"/>
</dbReference>
<dbReference type="GO" id="GO:0004519">
    <property type="term" value="F:endonuclease activity"/>
    <property type="evidence" value="ECO:0007669"/>
    <property type="project" value="UniProtKB-KW"/>
</dbReference>
<dbReference type="Proteomes" id="UP000254603">
    <property type="component" value="Unassembled WGS sequence"/>
</dbReference>
<dbReference type="EMBL" id="UGSB01000001">
    <property type="protein sequence ID" value="SUA50594.1"/>
    <property type="molecule type" value="Genomic_DNA"/>
</dbReference>
<evidence type="ECO:0000313" key="4">
    <source>
        <dbReference type="Proteomes" id="UP000254603"/>
    </source>
</evidence>
<name>A0A378XAK1_9BURK</name>
<proteinExistence type="predicted"/>
<evidence type="ECO:0000313" key="3">
    <source>
        <dbReference type="EMBL" id="SUA50594.1"/>
    </source>
</evidence>
<reference evidence="3 4" key="1">
    <citation type="submission" date="2018-06" db="EMBL/GenBank/DDBJ databases">
        <authorList>
            <consortium name="Pathogen Informatics"/>
            <person name="Doyle S."/>
        </authorList>
    </citation>
    <scope>NUCLEOTIDE SEQUENCE [LARGE SCALE GENOMIC DNA]</scope>
    <source>
        <strain evidence="3 4">NCTC11997</strain>
    </source>
</reference>
<evidence type="ECO:0000313" key="2">
    <source>
        <dbReference type="EMBL" id="QPT40280.1"/>
    </source>
</evidence>
<dbReference type="Proteomes" id="UP000594903">
    <property type="component" value="Chromosome"/>
</dbReference>
<keyword evidence="2" id="KW-0255">Endonuclease</keyword>
<dbReference type="PANTHER" id="PTHR33877">
    <property type="entry name" value="SLL1193 PROTEIN"/>
    <property type="match status" value="1"/>
</dbReference>
<dbReference type="Pfam" id="PF01844">
    <property type="entry name" value="HNH"/>
    <property type="match status" value="1"/>
</dbReference>
<sequence length="443" mass="49970">MAVFVLGKNKRPLMPCSEKRARLLLERGRARVHRLVPFTIRLVDRTVADCVLQPLELKIDPGSKTSGLALVRTRQSVNAQSGEITATAHVLNLFELIHRGFQISQALTARSQMRRRRRSANLRYRAPRSLNRTRPTGWLAPSLQHRVDTIQSWVQRIRRYAPVTHLAQELVRFDMQQLENPEITGVEYQQGELAGYEVREYLLEKWQRQCAYCDATDVSLQIEHIHPKARGGSNRISNLTLACAPCNVKKAAQHITEFLAKDPKRLAKIQAQAKRPLRHAAAVNATRWALLNTLNATGLPVNTGSGGLTKFNRTRLQIPKTHALDAVCVGSVDHVKQWQKPTLVIKATGRGSYQRTRLNRFGFPRGYLTRQKQIHGFQTGDRVKAVVTQGKKIGTYVGRVAVRASGSFNIQTAQRLIQGISHRYCTLIQRGDGYGYSLRTDSN</sequence>
<keyword evidence="5" id="KW-1185">Reference proteome</keyword>
<reference evidence="2 5" key="2">
    <citation type="submission" date="2020-12" db="EMBL/GenBank/DDBJ databases">
        <title>FDA dAtabase for Regulatory Grade micrObial Sequences (FDA-ARGOS): Supporting development and validation of Infectious Disease Dx tests.</title>
        <authorList>
            <person name="Sproer C."/>
            <person name="Gronow S."/>
            <person name="Severitt S."/>
            <person name="Schroder I."/>
            <person name="Tallon L."/>
            <person name="Sadzewicz L."/>
            <person name="Zhao X."/>
            <person name="Boylan J."/>
            <person name="Ott S."/>
            <person name="Bowen H."/>
            <person name="Vavikolanu K."/>
            <person name="Mehta A."/>
            <person name="Aluvathingal J."/>
            <person name="Nadendla S."/>
            <person name="Lowell S."/>
            <person name="Myers T."/>
            <person name="Yan Y."/>
            <person name="Sichtig H."/>
        </authorList>
    </citation>
    <scope>NUCLEOTIDE SEQUENCE [LARGE SCALE GENOMIC DNA]</scope>
    <source>
        <strain evidence="2 5">FDAARGOS_872</strain>
    </source>
</reference>
<dbReference type="InterPro" id="IPR025938">
    <property type="entry name" value="RRXRR_dom"/>
</dbReference>
<dbReference type="InterPro" id="IPR002711">
    <property type="entry name" value="HNH"/>
</dbReference>
<dbReference type="CDD" id="cd00085">
    <property type="entry name" value="HNHc"/>
    <property type="match status" value="1"/>
</dbReference>
<dbReference type="RefSeq" id="WP_174222140.1">
    <property type="nucleotide sequence ID" value="NZ_CP065725.1"/>
</dbReference>
<keyword evidence="2" id="KW-0378">Hydrolase</keyword>
<gene>
    <name evidence="2" type="ORF">I6G29_01200</name>
    <name evidence="3" type="ORF">NCTC11997_00281</name>
</gene>